<accession>A0A1W5ZUU4</accession>
<dbReference type="KEGG" id="hmn:HM131_09590"/>
<dbReference type="HAMAP" id="MF_00109">
    <property type="entry name" value="Shikimate_kinase"/>
    <property type="match status" value="1"/>
</dbReference>
<dbReference type="GO" id="GO:0000287">
    <property type="term" value="F:magnesium ion binding"/>
    <property type="evidence" value="ECO:0007669"/>
    <property type="project" value="UniProtKB-UniRule"/>
</dbReference>
<comment type="subunit">
    <text evidence="7">Monomer.</text>
</comment>
<organism evidence="8 9">
    <name type="scientific">Halobacillus mangrovi</name>
    <dbReference type="NCBI Taxonomy" id="402384"/>
    <lineage>
        <taxon>Bacteria</taxon>
        <taxon>Bacillati</taxon>
        <taxon>Bacillota</taxon>
        <taxon>Bacilli</taxon>
        <taxon>Bacillales</taxon>
        <taxon>Bacillaceae</taxon>
        <taxon>Halobacillus</taxon>
    </lineage>
</organism>
<keyword evidence="2 7" id="KW-0808">Transferase</keyword>
<dbReference type="UniPathway" id="UPA00053">
    <property type="reaction ID" value="UER00088"/>
</dbReference>
<dbReference type="OrthoDB" id="9800332at2"/>
<comment type="subcellular location">
    <subcellularLocation>
        <location evidence="7">Cytoplasm</location>
    </subcellularLocation>
</comment>
<dbReference type="InterPro" id="IPR031322">
    <property type="entry name" value="Shikimate/glucono_kinase"/>
</dbReference>
<feature type="binding site" evidence="7">
    <location>
        <position position="112"/>
    </location>
    <ligand>
        <name>ATP</name>
        <dbReference type="ChEBI" id="CHEBI:30616"/>
    </ligand>
</feature>
<keyword evidence="4 7" id="KW-0418">Kinase</keyword>
<keyword evidence="7" id="KW-0460">Magnesium</keyword>
<keyword evidence="9" id="KW-1185">Reference proteome</keyword>
<comment type="catalytic activity">
    <reaction evidence="7">
        <text>shikimate + ATP = 3-phosphoshikimate + ADP + H(+)</text>
        <dbReference type="Rhea" id="RHEA:13121"/>
        <dbReference type="ChEBI" id="CHEBI:15378"/>
        <dbReference type="ChEBI" id="CHEBI:30616"/>
        <dbReference type="ChEBI" id="CHEBI:36208"/>
        <dbReference type="ChEBI" id="CHEBI:145989"/>
        <dbReference type="ChEBI" id="CHEBI:456216"/>
        <dbReference type="EC" id="2.7.1.71"/>
    </reaction>
</comment>
<dbReference type="CDD" id="cd00464">
    <property type="entry name" value="SK"/>
    <property type="match status" value="1"/>
</dbReference>
<dbReference type="AlphaFoldDB" id="A0A1W5ZUU4"/>
<comment type="caution">
    <text evidence="7">Lacks conserved residue(s) required for the propagation of feature annotation.</text>
</comment>
<comment type="cofactor">
    <cofactor evidence="7">
        <name>Mg(2+)</name>
        <dbReference type="ChEBI" id="CHEBI:18420"/>
    </cofactor>
    <text evidence="7">Binds 1 Mg(2+) ion per subunit.</text>
</comment>
<comment type="pathway">
    <text evidence="7">Metabolic intermediate biosynthesis; chorismate biosynthesis; chorismate from D-erythrose 4-phosphate and phosphoenolpyruvate: step 5/7.</text>
</comment>
<keyword evidence="7" id="KW-0963">Cytoplasm</keyword>
<dbReference type="STRING" id="402384.HM131_09590"/>
<dbReference type="Pfam" id="PF01202">
    <property type="entry name" value="SKI"/>
    <property type="match status" value="1"/>
</dbReference>
<keyword evidence="1 7" id="KW-0028">Amino-acid biosynthesis</keyword>
<keyword evidence="5 7" id="KW-0067">ATP-binding</keyword>
<dbReference type="GO" id="GO:0005829">
    <property type="term" value="C:cytosol"/>
    <property type="evidence" value="ECO:0007669"/>
    <property type="project" value="TreeGrafter"/>
</dbReference>
<evidence type="ECO:0000256" key="1">
    <source>
        <dbReference type="ARBA" id="ARBA00022605"/>
    </source>
</evidence>
<feature type="binding site" evidence="7">
    <location>
        <position position="31"/>
    </location>
    <ligand>
        <name>substrate</name>
    </ligand>
</feature>
<evidence type="ECO:0000256" key="3">
    <source>
        <dbReference type="ARBA" id="ARBA00022741"/>
    </source>
</evidence>
<dbReference type="GO" id="GO:0008652">
    <property type="term" value="P:amino acid biosynthetic process"/>
    <property type="evidence" value="ECO:0007669"/>
    <property type="project" value="UniProtKB-KW"/>
</dbReference>
<dbReference type="Gene3D" id="3.40.50.300">
    <property type="entry name" value="P-loop containing nucleotide triphosphate hydrolases"/>
    <property type="match status" value="1"/>
</dbReference>
<feature type="binding site" evidence="7">
    <location>
        <position position="129"/>
    </location>
    <ligand>
        <name>substrate</name>
    </ligand>
</feature>
<dbReference type="PRINTS" id="PR01100">
    <property type="entry name" value="SHIKIMTKNASE"/>
</dbReference>
<evidence type="ECO:0000313" key="8">
    <source>
        <dbReference type="EMBL" id="ARI77074.1"/>
    </source>
</evidence>
<feature type="binding site" evidence="7">
    <location>
        <position position="75"/>
    </location>
    <ligand>
        <name>substrate</name>
    </ligand>
</feature>
<name>A0A1W5ZUU4_9BACI</name>
<evidence type="ECO:0000256" key="5">
    <source>
        <dbReference type="ARBA" id="ARBA00022840"/>
    </source>
</evidence>
<feature type="binding site" evidence="7">
    <location>
        <position position="55"/>
    </location>
    <ligand>
        <name>substrate</name>
    </ligand>
</feature>
<reference evidence="8 9" key="1">
    <citation type="submission" date="2017-04" db="EMBL/GenBank/DDBJ databases">
        <title>The whole genome sequencing and assembly of Halobacillus mangrovi strain.</title>
        <authorList>
            <person name="Lee S.-J."/>
            <person name="Park M.-K."/>
            <person name="Kim J.-Y."/>
            <person name="Lee Y.-J."/>
            <person name="Yi H."/>
            <person name="Bahn Y.-S."/>
            <person name="Kim J.F."/>
            <person name="Lee D.-W."/>
        </authorList>
    </citation>
    <scope>NUCLEOTIDE SEQUENCE [LARGE SCALE GENOMIC DNA]</scope>
    <source>
        <strain evidence="8 9">KTB 131</strain>
    </source>
</reference>
<dbReference type="GO" id="GO:0005524">
    <property type="term" value="F:ATP binding"/>
    <property type="evidence" value="ECO:0007669"/>
    <property type="project" value="UniProtKB-UniRule"/>
</dbReference>
<comment type="similarity">
    <text evidence="7">Belongs to the shikimate kinase family.</text>
</comment>
<dbReference type="InterPro" id="IPR000623">
    <property type="entry name" value="Shikimate_kinase/TSH1"/>
</dbReference>
<dbReference type="Proteomes" id="UP000192527">
    <property type="component" value="Chromosome"/>
</dbReference>
<dbReference type="PANTHER" id="PTHR21087:SF16">
    <property type="entry name" value="SHIKIMATE KINASE 1, CHLOROPLASTIC"/>
    <property type="match status" value="1"/>
</dbReference>
<protein>
    <recommendedName>
        <fullName evidence="7">Shikimate kinase</fullName>
        <shortName evidence="7">SK</shortName>
        <ecNumber evidence="7">2.7.1.71</ecNumber>
    </recommendedName>
</protein>
<dbReference type="SUPFAM" id="SSF52540">
    <property type="entry name" value="P-loop containing nucleoside triphosphate hydrolases"/>
    <property type="match status" value="1"/>
</dbReference>
<gene>
    <name evidence="7" type="primary">aroK</name>
    <name evidence="8" type="ORF">HM131_09590</name>
</gene>
<feature type="binding site" evidence="7">
    <location>
        <position position="13"/>
    </location>
    <ligand>
        <name>Mg(2+)</name>
        <dbReference type="ChEBI" id="CHEBI:18420"/>
    </ligand>
</feature>
<evidence type="ECO:0000256" key="2">
    <source>
        <dbReference type="ARBA" id="ARBA00022679"/>
    </source>
</evidence>
<dbReference type="GO" id="GO:0009073">
    <property type="term" value="P:aromatic amino acid family biosynthetic process"/>
    <property type="evidence" value="ECO:0007669"/>
    <property type="project" value="UniProtKB-KW"/>
</dbReference>
<evidence type="ECO:0000256" key="4">
    <source>
        <dbReference type="ARBA" id="ARBA00022777"/>
    </source>
</evidence>
<evidence type="ECO:0000256" key="6">
    <source>
        <dbReference type="ARBA" id="ARBA00023141"/>
    </source>
</evidence>
<comment type="function">
    <text evidence="7">Catalyzes the specific phosphorylation of the 3-hydroxyl group of shikimic acid using ATP as a cosubstrate.</text>
</comment>
<dbReference type="RefSeq" id="WP_085029547.1">
    <property type="nucleotide sequence ID" value="NZ_CP020772.1"/>
</dbReference>
<feature type="binding site" evidence="7">
    <location>
        <begin position="9"/>
        <end position="14"/>
    </location>
    <ligand>
        <name>ATP</name>
        <dbReference type="ChEBI" id="CHEBI:30616"/>
    </ligand>
</feature>
<keyword evidence="3 7" id="KW-0547">Nucleotide-binding</keyword>
<evidence type="ECO:0000313" key="9">
    <source>
        <dbReference type="Proteomes" id="UP000192527"/>
    </source>
</evidence>
<sequence>MIFLVGFMGSGKSTVAHQLSKDLGRPYIEMDECIENQEGLSIAEMFSQYGESYFREKETEFLKSIQEDSIVSTGGGVILSEENREILSKSTVVYLKASWHTIVKRLEEDTERPLWKGDVEEKKSRFKERLPIYEQTADHIIVVDEKTPKQIAQEIEVCLKD</sequence>
<dbReference type="InterPro" id="IPR027417">
    <property type="entry name" value="P-loop_NTPase"/>
</dbReference>
<dbReference type="GO" id="GO:0009423">
    <property type="term" value="P:chorismate biosynthetic process"/>
    <property type="evidence" value="ECO:0007669"/>
    <property type="project" value="UniProtKB-UniRule"/>
</dbReference>
<dbReference type="PANTHER" id="PTHR21087">
    <property type="entry name" value="SHIKIMATE KINASE"/>
    <property type="match status" value="1"/>
</dbReference>
<dbReference type="EMBL" id="CP020772">
    <property type="protein sequence ID" value="ARI77074.1"/>
    <property type="molecule type" value="Genomic_DNA"/>
</dbReference>
<dbReference type="EC" id="2.7.1.71" evidence="7"/>
<evidence type="ECO:0000256" key="7">
    <source>
        <dbReference type="HAMAP-Rule" id="MF_00109"/>
    </source>
</evidence>
<proteinExistence type="inferred from homology"/>
<keyword evidence="6 7" id="KW-0057">Aromatic amino acid biosynthesis</keyword>
<dbReference type="GO" id="GO:0004765">
    <property type="term" value="F:shikimate kinase activity"/>
    <property type="evidence" value="ECO:0007669"/>
    <property type="project" value="UniProtKB-UniRule"/>
</dbReference>
<keyword evidence="7" id="KW-0479">Metal-binding</keyword>